<organism evidence="2 3">
    <name type="scientific">Dichomitus squalens</name>
    <dbReference type="NCBI Taxonomy" id="114155"/>
    <lineage>
        <taxon>Eukaryota</taxon>
        <taxon>Fungi</taxon>
        <taxon>Dikarya</taxon>
        <taxon>Basidiomycota</taxon>
        <taxon>Agaricomycotina</taxon>
        <taxon>Agaricomycetes</taxon>
        <taxon>Polyporales</taxon>
        <taxon>Polyporaceae</taxon>
        <taxon>Dichomitus</taxon>
    </lineage>
</organism>
<feature type="domain" description="Peptidase A1" evidence="1">
    <location>
        <begin position="1"/>
        <end position="103"/>
    </location>
</feature>
<dbReference type="InterPro" id="IPR033121">
    <property type="entry name" value="PEPTIDASE_A1"/>
</dbReference>
<dbReference type="PROSITE" id="PS51767">
    <property type="entry name" value="PEPTIDASE_A1"/>
    <property type="match status" value="1"/>
</dbReference>
<protein>
    <recommendedName>
        <fullName evidence="1">Peptidase A1 domain-containing protein</fullName>
    </recommendedName>
</protein>
<dbReference type="Proteomes" id="UP000292082">
    <property type="component" value="Unassembled WGS sequence"/>
</dbReference>
<sequence>MTLLAACLPREFYAQIPGSGFNKKYSYYTLPCDSVPQLALYWGGKTWPIDTDYFNLPKSAATALALVAVESNSNNAFLLGDTFMKGVYTAFSVDTGKNSVGLAELAKTYDELRLATCTRYMYLYL</sequence>
<reference evidence="2 3" key="1">
    <citation type="submission" date="2019-01" db="EMBL/GenBank/DDBJ databases">
        <title>Draft genome sequences of three monokaryotic isolates of the white-rot basidiomycete fungus Dichomitus squalens.</title>
        <authorList>
            <consortium name="DOE Joint Genome Institute"/>
            <person name="Lopez S.C."/>
            <person name="Andreopoulos B."/>
            <person name="Pangilinan J."/>
            <person name="Lipzen A."/>
            <person name="Riley R."/>
            <person name="Ahrendt S."/>
            <person name="Ng V."/>
            <person name="Barry K."/>
            <person name="Daum C."/>
            <person name="Grigoriev I.V."/>
            <person name="Hilden K.S."/>
            <person name="Makela M.R."/>
            <person name="de Vries R.P."/>
        </authorList>
    </citation>
    <scope>NUCLEOTIDE SEQUENCE [LARGE SCALE GENOMIC DNA]</scope>
    <source>
        <strain evidence="2 3">CBS 464.89</strain>
    </source>
</reference>
<gene>
    <name evidence="2" type="ORF">BD310DRAFT_981626</name>
</gene>
<accession>A0A4Q9PD34</accession>
<dbReference type="Pfam" id="PF00026">
    <property type="entry name" value="Asp"/>
    <property type="match status" value="1"/>
</dbReference>
<evidence type="ECO:0000313" key="3">
    <source>
        <dbReference type="Proteomes" id="UP000292082"/>
    </source>
</evidence>
<evidence type="ECO:0000259" key="1">
    <source>
        <dbReference type="PROSITE" id="PS51767"/>
    </source>
</evidence>
<proteinExistence type="predicted"/>
<dbReference type="EMBL" id="ML145238">
    <property type="protein sequence ID" value="TBU52754.1"/>
    <property type="molecule type" value="Genomic_DNA"/>
</dbReference>
<evidence type="ECO:0000313" key="2">
    <source>
        <dbReference type="EMBL" id="TBU52754.1"/>
    </source>
</evidence>
<name>A0A4Q9PD34_9APHY</name>
<dbReference type="SUPFAM" id="SSF50630">
    <property type="entry name" value="Acid proteases"/>
    <property type="match status" value="1"/>
</dbReference>
<dbReference type="AlphaFoldDB" id="A0A4Q9PD34"/>
<keyword evidence="3" id="KW-1185">Reference proteome</keyword>
<dbReference type="InterPro" id="IPR021109">
    <property type="entry name" value="Peptidase_aspartic_dom_sf"/>
</dbReference>
<dbReference type="Gene3D" id="2.40.70.10">
    <property type="entry name" value="Acid Proteases"/>
    <property type="match status" value="1"/>
</dbReference>